<accession>A0A5J9VY42</accession>
<feature type="non-terminal residue" evidence="1">
    <location>
        <position position="1"/>
    </location>
</feature>
<dbReference type="AlphaFoldDB" id="A0A5J9VY42"/>
<sequence>MEIARVMDGSFIAGNITSGFLRNKIMAQHWSLCLANFRANIQRNVSLFGGSPPDFIRKNKHALCFLNKEESLIYSPYSDCLVEDNVPSVTIYDVMSGSIKREGKFDVLAWKSHVSPYKYYTFSCMIEKSLERHGCITTMTVNKAID</sequence>
<evidence type="ECO:0000313" key="2">
    <source>
        <dbReference type="Proteomes" id="UP000324897"/>
    </source>
</evidence>
<organism evidence="1 2">
    <name type="scientific">Eragrostis curvula</name>
    <name type="common">weeping love grass</name>
    <dbReference type="NCBI Taxonomy" id="38414"/>
    <lineage>
        <taxon>Eukaryota</taxon>
        <taxon>Viridiplantae</taxon>
        <taxon>Streptophyta</taxon>
        <taxon>Embryophyta</taxon>
        <taxon>Tracheophyta</taxon>
        <taxon>Spermatophyta</taxon>
        <taxon>Magnoliopsida</taxon>
        <taxon>Liliopsida</taxon>
        <taxon>Poales</taxon>
        <taxon>Poaceae</taxon>
        <taxon>PACMAD clade</taxon>
        <taxon>Chloridoideae</taxon>
        <taxon>Eragrostideae</taxon>
        <taxon>Eragrostidinae</taxon>
        <taxon>Eragrostis</taxon>
    </lineage>
</organism>
<dbReference type="Proteomes" id="UP000324897">
    <property type="component" value="Chromosome 4"/>
</dbReference>
<name>A0A5J9VY42_9POAL</name>
<proteinExistence type="predicted"/>
<dbReference type="Gramene" id="TVU40516">
    <property type="protein sequence ID" value="TVU40516"/>
    <property type="gene ID" value="EJB05_13983"/>
</dbReference>
<protein>
    <submittedName>
        <fullName evidence="1">Uncharacterized protein</fullName>
    </submittedName>
</protein>
<comment type="caution">
    <text evidence="1">The sequence shown here is derived from an EMBL/GenBank/DDBJ whole genome shotgun (WGS) entry which is preliminary data.</text>
</comment>
<dbReference type="EMBL" id="RWGY01000007">
    <property type="protein sequence ID" value="TVU40516.1"/>
    <property type="molecule type" value="Genomic_DNA"/>
</dbReference>
<gene>
    <name evidence="1" type="ORF">EJB05_13983</name>
</gene>
<evidence type="ECO:0000313" key="1">
    <source>
        <dbReference type="EMBL" id="TVU40516.1"/>
    </source>
</evidence>
<reference evidence="1 2" key="1">
    <citation type="journal article" date="2019" name="Sci. Rep.">
        <title>A high-quality genome of Eragrostis curvula grass provides insights into Poaceae evolution and supports new strategies to enhance forage quality.</title>
        <authorList>
            <person name="Carballo J."/>
            <person name="Santos B.A.C.M."/>
            <person name="Zappacosta D."/>
            <person name="Garbus I."/>
            <person name="Selva J.P."/>
            <person name="Gallo C.A."/>
            <person name="Diaz A."/>
            <person name="Albertini E."/>
            <person name="Caccamo M."/>
            <person name="Echenique V."/>
        </authorList>
    </citation>
    <scope>NUCLEOTIDE SEQUENCE [LARGE SCALE GENOMIC DNA]</scope>
    <source>
        <strain evidence="2">cv. Victoria</strain>
        <tissue evidence="1">Leaf</tissue>
    </source>
</reference>
<keyword evidence="2" id="KW-1185">Reference proteome</keyword>